<dbReference type="NCBIfam" id="TIGR00689">
    <property type="entry name" value="rpiB_lacA_lacB"/>
    <property type="match status" value="1"/>
</dbReference>
<dbReference type="PANTHER" id="PTHR30345">
    <property type="entry name" value="RIBOSE-5-PHOSPHATE ISOMERASE B"/>
    <property type="match status" value="1"/>
</dbReference>
<organism evidence="4 5">
    <name type="scientific">Propionivibrio dicarboxylicus</name>
    <dbReference type="NCBI Taxonomy" id="83767"/>
    <lineage>
        <taxon>Bacteria</taxon>
        <taxon>Pseudomonadati</taxon>
        <taxon>Pseudomonadota</taxon>
        <taxon>Betaproteobacteria</taxon>
        <taxon>Rhodocyclales</taxon>
        <taxon>Rhodocyclaceae</taxon>
        <taxon>Propionivibrio</taxon>
    </lineage>
</organism>
<dbReference type="GO" id="GO:0019316">
    <property type="term" value="P:D-allose catabolic process"/>
    <property type="evidence" value="ECO:0007669"/>
    <property type="project" value="TreeGrafter"/>
</dbReference>
<dbReference type="EMBL" id="FNCY01000011">
    <property type="protein sequence ID" value="SDH99792.1"/>
    <property type="molecule type" value="Genomic_DNA"/>
</dbReference>
<dbReference type="PANTHER" id="PTHR30345:SF0">
    <property type="entry name" value="DNA DAMAGE-REPAIR_TOLERATION PROTEIN DRT102"/>
    <property type="match status" value="1"/>
</dbReference>
<dbReference type="RefSeq" id="WP_091938415.1">
    <property type="nucleotide sequence ID" value="NZ_FNCY01000011.1"/>
</dbReference>
<reference evidence="4 5" key="1">
    <citation type="submission" date="2016-10" db="EMBL/GenBank/DDBJ databases">
        <authorList>
            <person name="de Groot N.N."/>
        </authorList>
    </citation>
    <scope>NUCLEOTIDE SEQUENCE [LARGE SCALE GENOMIC DNA]</scope>
    <source>
        <strain evidence="4 5">DSM 5885</strain>
    </source>
</reference>
<feature type="active site" description="Proton donor" evidence="3">
    <location>
        <position position="101"/>
    </location>
</feature>
<dbReference type="NCBIfam" id="NF004051">
    <property type="entry name" value="PRK05571.1"/>
    <property type="match status" value="1"/>
</dbReference>
<dbReference type="NCBIfam" id="TIGR01120">
    <property type="entry name" value="rpiB"/>
    <property type="match status" value="1"/>
</dbReference>
<dbReference type="Gene3D" id="3.40.1400.10">
    <property type="entry name" value="Sugar-phosphate isomerase, RpiB/LacA/LacB"/>
    <property type="match status" value="1"/>
</dbReference>
<evidence type="ECO:0000313" key="5">
    <source>
        <dbReference type="Proteomes" id="UP000198607"/>
    </source>
</evidence>
<dbReference type="Pfam" id="PF02502">
    <property type="entry name" value="LacAB_rpiB"/>
    <property type="match status" value="1"/>
</dbReference>
<dbReference type="STRING" id="83767.SAMN05660652_02689"/>
<dbReference type="Proteomes" id="UP000198607">
    <property type="component" value="Unassembled WGS sequence"/>
</dbReference>
<dbReference type="AlphaFoldDB" id="A0A1G8GZG9"/>
<gene>
    <name evidence="4" type="ORF">SAMN05660652_02689</name>
</gene>
<feature type="active site" description="Proton acceptor" evidence="3">
    <location>
        <position position="68"/>
    </location>
</feature>
<dbReference type="InterPro" id="IPR003500">
    <property type="entry name" value="RpiB_LacA_LacB"/>
</dbReference>
<accession>A0A1G8GZG9</accession>
<evidence type="ECO:0000256" key="1">
    <source>
        <dbReference type="ARBA" id="ARBA00008754"/>
    </source>
</evidence>
<keyword evidence="5" id="KW-1185">Reference proteome</keyword>
<protein>
    <submittedName>
        <fullName evidence="4">Ribose-5-phosphate isomerase</fullName>
    </submittedName>
</protein>
<dbReference type="OrthoDB" id="1778624at2"/>
<comment type="similarity">
    <text evidence="1">Belongs to the LacAB/RpiB family.</text>
</comment>
<name>A0A1G8GZG9_9RHOO</name>
<evidence type="ECO:0000256" key="2">
    <source>
        <dbReference type="ARBA" id="ARBA00023235"/>
    </source>
</evidence>
<proteinExistence type="inferred from homology"/>
<dbReference type="InterPro" id="IPR004785">
    <property type="entry name" value="RpiB"/>
</dbReference>
<dbReference type="InterPro" id="IPR036569">
    <property type="entry name" value="RpiB_LacA_LacB_sf"/>
</dbReference>
<dbReference type="PIRSF" id="PIRSF005384">
    <property type="entry name" value="RpiB_LacA_B"/>
    <property type="match status" value="1"/>
</dbReference>
<dbReference type="SUPFAM" id="SSF89623">
    <property type="entry name" value="Ribose/Galactose isomerase RpiB/AlsB"/>
    <property type="match status" value="1"/>
</dbReference>
<evidence type="ECO:0000313" key="4">
    <source>
        <dbReference type="EMBL" id="SDH99792.1"/>
    </source>
</evidence>
<sequence length="163" mass="17336">MNSGEIFIGNDHGGFNLKVRIVDVLEKKGIPVHDVGTGSTDIVRYPYFAQKVAGAVSEGRVSRGILICSTGIGMSIIANKFRGVRASLCTSTFMAKMTRAHNDSNILVLGGKITGELEALDILDAWLSTDYEGGRHAISLGLISEAEEVLCNPAGWHPSAPPP</sequence>
<dbReference type="GO" id="GO:0004751">
    <property type="term" value="F:ribose-5-phosphate isomerase activity"/>
    <property type="evidence" value="ECO:0007669"/>
    <property type="project" value="TreeGrafter"/>
</dbReference>
<keyword evidence="2 4" id="KW-0413">Isomerase</keyword>
<evidence type="ECO:0000256" key="3">
    <source>
        <dbReference type="PIRSR" id="PIRSR005384-1"/>
    </source>
</evidence>
<dbReference type="GO" id="GO:0009052">
    <property type="term" value="P:pentose-phosphate shunt, non-oxidative branch"/>
    <property type="evidence" value="ECO:0007669"/>
    <property type="project" value="TreeGrafter"/>
</dbReference>